<name>A0A364Y5F8_9BACT</name>
<dbReference type="Pfam" id="PF05488">
    <property type="entry name" value="PAAR_motif"/>
    <property type="match status" value="1"/>
</dbReference>
<feature type="region of interest" description="Disordered" evidence="1">
    <location>
        <begin position="1"/>
        <end position="22"/>
    </location>
</feature>
<organism evidence="2 3">
    <name type="scientific">Pseudochryseolinea flava</name>
    <dbReference type="NCBI Taxonomy" id="2059302"/>
    <lineage>
        <taxon>Bacteria</taxon>
        <taxon>Pseudomonadati</taxon>
        <taxon>Bacteroidota</taxon>
        <taxon>Cytophagia</taxon>
        <taxon>Cytophagales</taxon>
        <taxon>Fulvivirgaceae</taxon>
        <taxon>Pseudochryseolinea</taxon>
    </lineage>
</organism>
<dbReference type="CDD" id="cd14739">
    <property type="entry name" value="PAAR_3"/>
    <property type="match status" value="1"/>
</dbReference>
<comment type="caution">
    <text evidence="2">The sequence shown here is derived from an EMBL/GenBank/DDBJ whole genome shotgun (WGS) entry which is preliminary data.</text>
</comment>
<accession>A0A364Y5F8</accession>
<dbReference type="Proteomes" id="UP000251889">
    <property type="component" value="Unassembled WGS sequence"/>
</dbReference>
<dbReference type="Gene3D" id="2.60.200.60">
    <property type="match status" value="1"/>
</dbReference>
<dbReference type="RefSeq" id="WP_112746331.1">
    <property type="nucleotide sequence ID" value="NZ_QMFY01000003.1"/>
</dbReference>
<dbReference type="OrthoDB" id="9807902at2"/>
<reference evidence="2 3" key="1">
    <citation type="submission" date="2018-06" db="EMBL/GenBank/DDBJ databases">
        <title>Chryseolinea flavus sp. nov., a member of the phylum Bacteroidetes isolated from soil.</title>
        <authorList>
            <person name="Li Y."/>
            <person name="Wang J."/>
        </authorList>
    </citation>
    <scope>NUCLEOTIDE SEQUENCE [LARGE SCALE GENOMIC DNA]</scope>
    <source>
        <strain evidence="2 3">SDU1-6</strain>
    </source>
</reference>
<dbReference type="AlphaFoldDB" id="A0A364Y5F8"/>
<dbReference type="InterPro" id="IPR008727">
    <property type="entry name" value="PAAR_motif"/>
</dbReference>
<evidence type="ECO:0000313" key="3">
    <source>
        <dbReference type="Proteomes" id="UP000251889"/>
    </source>
</evidence>
<protein>
    <submittedName>
        <fullName evidence="2">PaaR repeat-containing protein</fullName>
    </submittedName>
</protein>
<proteinExistence type="predicted"/>
<evidence type="ECO:0000256" key="1">
    <source>
        <dbReference type="SAM" id="MobiDB-lite"/>
    </source>
</evidence>
<gene>
    <name evidence="2" type="ORF">DQQ10_07995</name>
</gene>
<sequence>MPAAARATDVTTHGGTITGPGASTVLIGGKPAAVAGDMHVCSLPPNSHQPTVSAFPMGSTTVLISGKPAVRTSDSCICGAMAVIGDPTVNIGG</sequence>
<evidence type="ECO:0000313" key="2">
    <source>
        <dbReference type="EMBL" id="RAW01591.1"/>
    </source>
</evidence>
<dbReference type="EMBL" id="QMFY01000003">
    <property type="protein sequence ID" value="RAW01591.1"/>
    <property type="molecule type" value="Genomic_DNA"/>
</dbReference>
<keyword evidence="3" id="KW-1185">Reference proteome</keyword>